<dbReference type="OrthoDB" id="9805628at2"/>
<dbReference type="PANTHER" id="PTHR42743">
    <property type="entry name" value="AMINO-ACID AMINOTRANSFERASE"/>
    <property type="match status" value="1"/>
</dbReference>
<dbReference type="GO" id="GO:0008652">
    <property type="term" value="P:amino acid biosynthetic process"/>
    <property type="evidence" value="ECO:0007669"/>
    <property type="project" value="UniProtKB-ARBA"/>
</dbReference>
<dbReference type="InterPro" id="IPR043132">
    <property type="entry name" value="BCAT-like_C"/>
</dbReference>
<dbReference type="Gene3D" id="3.30.470.10">
    <property type="match status" value="1"/>
</dbReference>
<name>A0A2C6MGU6_9FIRM</name>
<comment type="caution">
    <text evidence="6">The sequence shown here is derived from an EMBL/GenBank/DDBJ whole genome shotgun (WGS) entry which is preliminary data.</text>
</comment>
<accession>A0A2C6MGU6</accession>
<dbReference type="RefSeq" id="WP_099082221.1">
    <property type="nucleotide sequence ID" value="NZ_AWQQ01000020.1"/>
</dbReference>
<evidence type="ECO:0000256" key="3">
    <source>
        <dbReference type="ARBA" id="ARBA00022898"/>
    </source>
</evidence>
<dbReference type="InterPro" id="IPR001544">
    <property type="entry name" value="Aminotrans_IV"/>
</dbReference>
<dbReference type="InterPro" id="IPR043131">
    <property type="entry name" value="BCAT-like_N"/>
</dbReference>
<evidence type="ECO:0000256" key="4">
    <source>
        <dbReference type="RuleBase" id="RU004106"/>
    </source>
</evidence>
<dbReference type="EMBL" id="AWQQ01000020">
    <property type="protein sequence ID" value="PHJ39468.1"/>
    <property type="molecule type" value="Genomic_DNA"/>
</dbReference>
<dbReference type="GO" id="GO:0046394">
    <property type="term" value="P:carboxylic acid biosynthetic process"/>
    <property type="evidence" value="ECO:0007669"/>
    <property type="project" value="UniProtKB-ARBA"/>
</dbReference>
<dbReference type="FunFam" id="3.20.10.10:FF:000002">
    <property type="entry name" value="D-alanine aminotransferase"/>
    <property type="match status" value="1"/>
</dbReference>
<reference evidence="6 7" key="1">
    <citation type="submission" date="2013-09" db="EMBL/GenBank/DDBJ databases">
        <title>Biodegradation of hydrocarbons in the deep terrestrial subsurface : characterization of a microbial consortium composed of two Desulfotomaculum species originating from a deep geological formation.</title>
        <authorList>
            <person name="Aullo T."/>
            <person name="Berlendis S."/>
            <person name="Lascourreges J.-F."/>
            <person name="Dessort D."/>
            <person name="Saint-Laurent S."/>
            <person name="Schraauwers B."/>
            <person name="Mas J."/>
            <person name="Magot M."/>
            <person name="Ranchou-Peyruse A."/>
        </authorList>
    </citation>
    <scope>NUCLEOTIDE SEQUENCE [LARGE SCALE GENOMIC DNA]</scope>
    <source>
        <strain evidence="6 7">Bs107</strain>
    </source>
</reference>
<dbReference type="InterPro" id="IPR018300">
    <property type="entry name" value="Aminotrans_IV_CS"/>
</dbReference>
<dbReference type="SUPFAM" id="SSF56752">
    <property type="entry name" value="D-aminoacid aminotransferase-like PLP-dependent enzymes"/>
    <property type="match status" value="1"/>
</dbReference>
<dbReference type="GO" id="GO:0005829">
    <property type="term" value="C:cytosol"/>
    <property type="evidence" value="ECO:0007669"/>
    <property type="project" value="TreeGrafter"/>
</dbReference>
<evidence type="ECO:0000313" key="7">
    <source>
        <dbReference type="Proteomes" id="UP000222564"/>
    </source>
</evidence>
<keyword evidence="3 5" id="KW-0663">Pyridoxal phosphate</keyword>
<gene>
    <name evidence="6" type="ORF">P378_03400</name>
</gene>
<dbReference type="PANTHER" id="PTHR42743:SF11">
    <property type="entry name" value="AMINODEOXYCHORISMATE LYASE"/>
    <property type="match status" value="1"/>
</dbReference>
<dbReference type="GO" id="GO:0003824">
    <property type="term" value="F:catalytic activity"/>
    <property type="evidence" value="ECO:0007669"/>
    <property type="project" value="InterPro"/>
</dbReference>
<dbReference type="PROSITE" id="PS00770">
    <property type="entry name" value="AA_TRANSFER_CLASS_4"/>
    <property type="match status" value="1"/>
</dbReference>
<evidence type="ECO:0000256" key="5">
    <source>
        <dbReference type="RuleBase" id="RU004516"/>
    </source>
</evidence>
<comment type="cofactor">
    <cofactor evidence="1 5">
        <name>pyridoxal 5'-phosphate</name>
        <dbReference type="ChEBI" id="CHEBI:597326"/>
    </cofactor>
</comment>
<sequence length="281" mass="31422">MALISIDGVPVGKNGISPLTWGCAYGYGLFETILVLGKRPVFLERHLERMRLSASFLQLDMPEEDDCTEWAWRMLRENSVPAGKLKITLLARERIPGEKKIATHTVLSFQPGLPYPESLYETGVAIGLLNQTKNEKSVLVKHKTVNYLENLLGRERAWQNNWFEGIFHNTKGRLCEGTVSNLFIVKDQTIVTPGIREGLLPGVTREIVIKLARKNKLPVRVGKIPEKDLTVAGEVFLTNSLFGILPVTRVGDRTIGDGEPGPLTRSLMDRYKALLTARGYL</sequence>
<organism evidence="6 7">
    <name type="scientific">Desulforamulus profundi</name>
    <dbReference type="NCBI Taxonomy" id="1383067"/>
    <lineage>
        <taxon>Bacteria</taxon>
        <taxon>Bacillati</taxon>
        <taxon>Bacillota</taxon>
        <taxon>Clostridia</taxon>
        <taxon>Eubacteriales</taxon>
        <taxon>Peptococcaceae</taxon>
        <taxon>Desulforamulus</taxon>
    </lineage>
</organism>
<evidence type="ECO:0000256" key="2">
    <source>
        <dbReference type="ARBA" id="ARBA00009320"/>
    </source>
</evidence>
<dbReference type="AlphaFoldDB" id="A0A2C6MGU6"/>
<protein>
    <recommendedName>
        <fullName evidence="8">4-amino-4-deoxychorismate lyase</fullName>
    </recommendedName>
</protein>
<dbReference type="InterPro" id="IPR050571">
    <property type="entry name" value="Class-IV_PLP-Dep_Aminotrnsfr"/>
</dbReference>
<evidence type="ECO:0000313" key="6">
    <source>
        <dbReference type="EMBL" id="PHJ39468.1"/>
    </source>
</evidence>
<keyword evidence="7" id="KW-1185">Reference proteome</keyword>
<dbReference type="InterPro" id="IPR036038">
    <property type="entry name" value="Aminotransferase-like"/>
</dbReference>
<evidence type="ECO:0000256" key="1">
    <source>
        <dbReference type="ARBA" id="ARBA00001933"/>
    </source>
</evidence>
<comment type="similarity">
    <text evidence="2 4">Belongs to the class-IV pyridoxal-phosphate-dependent aminotransferase family.</text>
</comment>
<dbReference type="Pfam" id="PF01063">
    <property type="entry name" value="Aminotran_4"/>
    <property type="match status" value="1"/>
</dbReference>
<dbReference type="Gene3D" id="3.20.10.10">
    <property type="entry name" value="D-amino Acid Aminotransferase, subunit A, domain 2"/>
    <property type="match status" value="1"/>
</dbReference>
<proteinExistence type="inferred from homology"/>
<evidence type="ECO:0008006" key="8">
    <source>
        <dbReference type="Google" id="ProtNLM"/>
    </source>
</evidence>
<dbReference type="Proteomes" id="UP000222564">
    <property type="component" value="Unassembled WGS sequence"/>
</dbReference>